<reference evidence="1" key="2">
    <citation type="journal article" date="2023" name="Proc. Natl. Acad. Sci. U.S.A.">
        <title>A global phylogenomic analysis of the shiitake genus Lentinula.</title>
        <authorList>
            <person name="Sierra-Patev S."/>
            <person name="Min B."/>
            <person name="Naranjo-Ortiz M."/>
            <person name="Looney B."/>
            <person name="Konkel Z."/>
            <person name="Slot J.C."/>
            <person name="Sakamoto Y."/>
            <person name="Steenwyk J.L."/>
            <person name="Rokas A."/>
            <person name="Carro J."/>
            <person name="Camarero S."/>
            <person name="Ferreira P."/>
            <person name="Molpeceres G."/>
            <person name="Ruiz-Duenas F.J."/>
            <person name="Serrano A."/>
            <person name="Henrissat B."/>
            <person name="Drula E."/>
            <person name="Hughes K.W."/>
            <person name="Mata J.L."/>
            <person name="Ishikawa N.K."/>
            <person name="Vargas-Isla R."/>
            <person name="Ushijima S."/>
            <person name="Smith C.A."/>
            <person name="Donoghue J."/>
            <person name="Ahrendt S."/>
            <person name="Andreopoulos W."/>
            <person name="He G."/>
            <person name="LaButti K."/>
            <person name="Lipzen A."/>
            <person name="Ng V."/>
            <person name="Riley R."/>
            <person name="Sandor L."/>
            <person name="Barry K."/>
            <person name="Martinez A.T."/>
            <person name="Xiao Y."/>
            <person name="Gibbons J.G."/>
            <person name="Terashima K."/>
            <person name="Grigoriev I.V."/>
            <person name="Hibbett D."/>
        </authorList>
    </citation>
    <scope>NUCLEOTIDE SEQUENCE</scope>
    <source>
        <strain evidence="1">Sp2 HRB7682 ss15</strain>
    </source>
</reference>
<accession>A0A9W9DFE0</accession>
<sequence>MNSFLFSLHDVHHDGLRIITAESARHSSIIRATLLNFTFASYTSVLLTSHYRVLSSFAIYLLCLLVNPCCPVTRELVFSVIVPLLW</sequence>
<proteinExistence type="predicted"/>
<evidence type="ECO:0000313" key="1">
    <source>
        <dbReference type="EMBL" id="KAJ4467755.1"/>
    </source>
</evidence>
<gene>
    <name evidence="1" type="ORF">C8J55DRAFT_525788</name>
</gene>
<protein>
    <submittedName>
        <fullName evidence="1">Uncharacterized protein</fullName>
    </submittedName>
</protein>
<organism evidence="1 2">
    <name type="scientific">Lentinula lateritia</name>
    <dbReference type="NCBI Taxonomy" id="40482"/>
    <lineage>
        <taxon>Eukaryota</taxon>
        <taxon>Fungi</taxon>
        <taxon>Dikarya</taxon>
        <taxon>Basidiomycota</taxon>
        <taxon>Agaricomycotina</taxon>
        <taxon>Agaricomycetes</taxon>
        <taxon>Agaricomycetidae</taxon>
        <taxon>Agaricales</taxon>
        <taxon>Marasmiineae</taxon>
        <taxon>Omphalotaceae</taxon>
        <taxon>Lentinula</taxon>
    </lineage>
</organism>
<dbReference type="EMBL" id="JANVFS010000040">
    <property type="protein sequence ID" value="KAJ4467755.1"/>
    <property type="molecule type" value="Genomic_DNA"/>
</dbReference>
<name>A0A9W9DFE0_9AGAR</name>
<comment type="caution">
    <text evidence="1">The sequence shown here is derived from an EMBL/GenBank/DDBJ whole genome shotgun (WGS) entry which is preliminary data.</text>
</comment>
<dbReference type="AlphaFoldDB" id="A0A9W9DFE0"/>
<reference evidence="1" key="1">
    <citation type="submission" date="2022-08" db="EMBL/GenBank/DDBJ databases">
        <authorList>
            <consortium name="DOE Joint Genome Institute"/>
            <person name="Min B."/>
            <person name="Riley R."/>
            <person name="Sierra-Patev S."/>
            <person name="Naranjo-Ortiz M."/>
            <person name="Looney B."/>
            <person name="Konkel Z."/>
            <person name="Slot J.C."/>
            <person name="Sakamoto Y."/>
            <person name="Steenwyk J.L."/>
            <person name="Rokas A."/>
            <person name="Carro J."/>
            <person name="Camarero S."/>
            <person name="Ferreira P."/>
            <person name="Molpeceres G."/>
            <person name="Ruiz-Duenas F.J."/>
            <person name="Serrano A."/>
            <person name="Henrissat B."/>
            <person name="Drula E."/>
            <person name="Hughes K.W."/>
            <person name="Mata J.L."/>
            <person name="Ishikawa N.K."/>
            <person name="Vargas-Isla R."/>
            <person name="Ushijima S."/>
            <person name="Smith C.A."/>
            <person name="Ahrendt S."/>
            <person name="Andreopoulos W."/>
            <person name="He G."/>
            <person name="Labutti K."/>
            <person name="Lipzen A."/>
            <person name="Ng V."/>
            <person name="Sandor L."/>
            <person name="Barry K."/>
            <person name="Martinez A.T."/>
            <person name="Xiao Y."/>
            <person name="Gibbons J.G."/>
            <person name="Terashima K."/>
            <person name="Hibbett D.S."/>
            <person name="Grigoriev I.V."/>
        </authorList>
    </citation>
    <scope>NUCLEOTIDE SEQUENCE</scope>
    <source>
        <strain evidence="1">Sp2 HRB7682 ss15</strain>
    </source>
</reference>
<evidence type="ECO:0000313" key="2">
    <source>
        <dbReference type="Proteomes" id="UP001150238"/>
    </source>
</evidence>
<dbReference type="Proteomes" id="UP001150238">
    <property type="component" value="Unassembled WGS sequence"/>
</dbReference>